<proteinExistence type="inferred from homology"/>
<keyword evidence="2" id="KW-0411">Iron-sulfur</keyword>
<name>A0A7J3ZNR4_9CREN</name>
<dbReference type="PROSITE" id="PS51257">
    <property type="entry name" value="PROKAR_LIPOPROTEIN"/>
    <property type="match status" value="1"/>
</dbReference>
<dbReference type="NCBIfam" id="NF005012">
    <property type="entry name" value="PRK06411.1"/>
    <property type="match status" value="1"/>
</dbReference>
<feature type="domain" description="NADH:ubiquinone oxidoreductase-like 20kDa subunit" evidence="3">
    <location>
        <begin position="29"/>
        <end position="137"/>
    </location>
</feature>
<dbReference type="PANTHER" id="PTHR11995">
    <property type="entry name" value="NADH DEHYDROGENASE"/>
    <property type="match status" value="1"/>
</dbReference>
<dbReference type="GO" id="GO:0015990">
    <property type="term" value="P:electron transport coupled proton transport"/>
    <property type="evidence" value="ECO:0007669"/>
    <property type="project" value="TreeGrafter"/>
</dbReference>
<evidence type="ECO:0000256" key="1">
    <source>
        <dbReference type="ARBA" id="ARBA00009173"/>
    </source>
</evidence>
<comment type="similarity">
    <text evidence="1 2">Belongs to the complex I 20 kDa subunit family.</text>
</comment>
<dbReference type="SUPFAM" id="SSF56770">
    <property type="entry name" value="HydA/Nqo6-like"/>
    <property type="match status" value="1"/>
</dbReference>
<dbReference type="GO" id="GO:0008137">
    <property type="term" value="F:NADH dehydrogenase (ubiquinone) activity"/>
    <property type="evidence" value="ECO:0007669"/>
    <property type="project" value="InterPro"/>
</dbReference>
<dbReference type="EMBL" id="DRZC01000083">
    <property type="protein sequence ID" value="HHQ81080.1"/>
    <property type="molecule type" value="Genomic_DNA"/>
</dbReference>
<dbReference type="Gene3D" id="3.40.50.12280">
    <property type="match status" value="1"/>
</dbReference>
<gene>
    <name evidence="4" type="ORF">ENM78_06505</name>
</gene>
<dbReference type="Pfam" id="PF01058">
    <property type="entry name" value="Oxidored_q6"/>
    <property type="match status" value="1"/>
</dbReference>
<keyword evidence="2" id="KW-0520">NAD</keyword>
<dbReference type="NCBIfam" id="TIGR01957">
    <property type="entry name" value="nuoB_fam"/>
    <property type="match status" value="1"/>
</dbReference>
<keyword evidence="2" id="KW-0004">4Fe-4S</keyword>
<keyword evidence="2" id="KW-0408">Iron</keyword>
<reference evidence="4" key="1">
    <citation type="journal article" date="2020" name="mSystems">
        <title>Genome- and Community-Level Interaction Insights into Carbon Utilization and Element Cycling Functions of Hydrothermarchaeota in Hydrothermal Sediment.</title>
        <authorList>
            <person name="Zhou Z."/>
            <person name="Liu Y."/>
            <person name="Xu W."/>
            <person name="Pan J."/>
            <person name="Luo Z.H."/>
            <person name="Li M."/>
        </authorList>
    </citation>
    <scope>NUCLEOTIDE SEQUENCE [LARGE SCALE GENOMIC DNA]</scope>
    <source>
        <strain evidence="4">SpSt-1116</strain>
    </source>
</reference>
<accession>A0A7J3ZNR4</accession>
<dbReference type="GO" id="GO:0045271">
    <property type="term" value="C:respiratory chain complex I"/>
    <property type="evidence" value="ECO:0007669"/>
    <property type="project" value="TreeGrafter"/>
</dbReference>
<evidence type="ECO:0000259" key="3">
    <source>
        <dbReference type="Pfam" id="PF01058"/>
    </source>
</evidence>
<dbReference type="AlphaFoldDB" id="A0A7J3ZNR4"/>
<keyword evidence="2" id="KW-0479">Metal-binding</keyword>
<organism evidence="4">
    <name type="scientific">Fervidicoccus fontis</name>
    <dbReference type="NCBI Taxonomy" id="683846"/>
    <lineage>
        <taxon>Archaea</taxon>
        <taxon>Thermoproteota</taxon>
        <taxon>Thermoprotei</taxon>
        <taxon>Fervidicoccales</taxon>
        <taxon>Fervidicoccaceae</taxon>
        <taxon>Fervidicoccus</taxon>
    </lineage>
</organism>
<sequence length="166" mass="18595">MESLAKPIKKIVDWATSFSLWPVHLMTACCGCELAVTYAPRLDTERLGSLPFTHARNTNTVIIEGAVTKKMARALKVTYEQMPHPKFVIGMGACAIDGGLFYNSYNLVKPWKVVPINNYIPGCPPRPEALTQAVYALQKEIREKELASYKFLGFLSRRGKKEKESS</sequence>
<dbReference type="InterPro" id="IPR006137">
    <property type="entry name" value="NADH_UbQ_OxRdtase-like_20kDa"/>
</dbReference>
<dbReference type="PANTHER" id="PTHR11995:SF14">
    <property type="entry name" value="NADH DEHYDROGENASE [UBIQUINONE] IRON-SULFUR PROTEIN 7, MITOCHONDRIAL"/>
    <property type="match status" value="1"/>
</dbReference>
<dbReference type="InterPro" id="IPR006138">
    <property type="entry name" value="NADH_UQ_OxRdtase_20Kd_su"/>
</dbReference>
<dbReference type="GO" id="GO:0048038">
    <property type="term" value="F:quinone binding"/>
    <property type="evidence" value="ECO:0007669"/>
    <property type="project" value="InterPro"/>
</dbReference>
<dbReference type="GO" id="GO:0051539">
    <property type="term" value="F:4 iron, 4 sulfur cluster binding"/>
    <property type="evidence" value="ECO:0007669"/>
    <property type="project" value="UniProtKB-KW"/>
</dbReference>
<dbReference type="GO" id="GO:0046872">
    <property type="term" value="F:metal ion binding"/>
    <property type="evidence" value="ECO:0007669"/>
    <property type="project" value="UniProtKB-KW"/>
</dbReference>
<evidence type="ECO:0000256" key="2">
    <source>
        <dbReference type="RuleBase" id="RU004464"/>
    </source>
</evidence>
<comment type="caution">
    <text evidence="4">The sequence shown here is derived from an EMBL/GenBank/DDBJ whole genome shotgun (WGS) entry which is preliminary data.</text>
</comment>
<dbReference type="GO" id="GO:0009060">
    <property type="term" value="P:aerobic respiration"/>
    <property type="evidence" value="ECO:0007669"/>
    <property type="project" value="TreeGrafter"/>
</dbReference>
<protein>
    <submittedName>
        <fullName evidence="4">NADH-quinone oxidoreductase subunit B</fullName>
    </submittedName>
</protein>
<evidence type="ECO:0000313" key="4">
    <source>
        <dbReference type="EMBL" id="HHQ81080.1"/>
    </source>
</evidence>